<keyword evidence="1" id="KW-0812">Transmembrane</keyword>
<feature type="transmembrane region" description="Helical" evidence="1">
    <location>
        <begin position="252"/>
        <end position="275"/>
    </location>
</feature>
<keyword evidence="1" id="KW-0472">Membrane</keyword>
<keyword evidence="1" id="KW-1133">Transmembrane helix</keyword>
<organism evidence="3 4">
    <name type="scientific">Scrofimicrobium canadense</name>
    <dbReference type="NCBI Taxonomy" id="2652290"/>
    <lineage>
        <taxon>Bacteria</taxon>
        <taxon>Bacillati</taxon>
        <taxon>Actinomycetota</taxon>
        <taxon>Actinomycetes</taxon>
        <taxon>Actinomycetales</taxon>
        <taxon>Actinomycetaceae</taxon>
        <taxon>Scrofimicrobium</taxon>
    </lineage>
</organism>
<feature type="transmembrane region" description="Helical" evidence="1">
    <location>
        <begin position="129"/>
        <end position="146"/>
    </location>
</feature>
<keyword evidence="4" id="KW-1185">Reference proteome</keyword>
<feature type="transmembrane region" description="Helical" evidence="1">
    <location>
        <begin position="12"/>
        <end position="30"/>
    </location>
</feature>
<protein>
    <submittedName>
        <fullName evidence="3">Phosphatase PAP2 family protein</fullName>
    </submittedName>
</protein>
<dbReference type="Pfam" id="PF01569">
    <property type="entry name" value="PAP2"/>
    <property type="match status" value="1"/>
</dbReference>
<dbReference type="Proteomes" id="UP000470875">
    <property type="component" value="Unassembled WGS sequence"/>
</dbReference>
<evidence type="ECO:0000256" key="1">
    <source>
        <dbReference type="SAM" id="Phobius"/>
    </source>
</evidence>
<evidence type="ECO:0000259" key="2">
    <source>
        <dbReference type="Pfam" id="PF01569"/>
    </source>
</evidence>
<gene>
    <name evidence="3" type="ORF">FYJ24_07195</name>
</gene>
<evidence type="ECO:0000313" key="4">
    <source>
        <dbReference type="Proteomes" id="UP000470875"/>
    </source>
</evidence>
<sequence length="284" mass="30492">MTSIRNLSRWIWLPVMSILVFAAIYGIAVLTSQGQAFENAALAGSRLEAPAFITEADDELAAISYTSLAVSIVVVFLIGLIRRRPRLAIAGAGTIIVSVLAAEAFKRIILPRPALVQAAADISHNSFPSGHTTIAMSILMATILVVPYRGRGWAMFIVFTWSTGIGAATLAAHWHRLSDTIGGDMIALGVGSLFSLWLARSGDIVPWRGKSFPFRTALVVFIALFAAVTLALALAFAYFLPTLSGADYQSGAYQVTYVAASAASTMTGLVFWWSWHRLQVPAKS</sequence>
<dbReference type="RefSeq" id="WP_154545036.1">
    <property type="nucleotide sequence ID" value="NZ_VULO01000008.1"/>
</dbReference>
<feature type="transmembrane region" description="Helical" evidence="1">
    <location>
        <begin position="87"/>
        <end position="109"/>
    </location>
</feature>
<feature type="transmembrane region" description="Helical" evidence="1">
    <location>
        <begin position="60"/>
        <end position="80"/>
    </location>
</feature>
<feature type="transmembrane region" description="Helical" evidence="1">
    <location>
        <begin position="218"/>
        <end position="240"/>
    </location>
</feature>
<dbReference type="Gene3D" id="1.20.144.10">
    <property type="entry name" value="Phosphatidic acid phosphatase type 2/haloperoxidase"/>
    <property type="match status" value="1"/>
</dbReference>
<dbReference type="InterPro" id="IPR036938">
    <property type="entry name" value="PAP2/HPO_sf"/>
</dbReference>
<reference evidence="3 4" key="1">
    <citation type="submission" date="2019-08" db="EMBL/GenBank/DDBJ databases">
        <title>In-depth cultivation of the pig gut microbiome towards novel bacterial diversity and tailored functional studies.</title>
        <authorList>
            <person name="Wylensek D."/>
            <person name="Hitch T.C.A."/>
            <person name="Clavel T."/>
        </authorList>
    </citation>
    <scope>NUCLEOTIDE SEQUENCE [LARGE SCALE GENOMIC DNA]</scope>
    <source>
        <strain evidence="3 4">WB03_NA08</strain>
    </source>
</reference>
<feature type="transmembrane region" description="Helical" evidence="1">
    <location>
        <begin position="180"/>
        <end position="198"/>
    </location>
</feature>
<comment type="caution">
    <text evidence="3">The sequence shown here is derived from an EMBL/GenBank/DDBJ whole genome shotgun (WGS) entry which is preliminary data.</text>
</comment>
<dbReference type="SUPFAM" id="SSF48317">
    <property type="entry name" value="Acid phosphatase/Vanadium-dependent haloperoxidase"/>
    <property type="match status" value="1"/>
</dbReference>
<feature type="domain" description="Phosphatidic acid phosphatase type 2/haloperoxidase" evidence="2">
    <location>
        <begin position="87"/>
        <end position="200"/>
    </location>
</feature>
<feature type="transmembrane region" description="Helical" evidence="1">
    <location>
        <begin position="153"/>
        <end position="174"/>
    </location>
</feature>
<dbReference type="EMBL" id="VULO01000008">
    <property type="protein sequence ID" value="MSS84551.1"/>
    <property type="molecule type" value="Genomic_DNA"/>
</dbReference>
<evidence type="ECO:0000313" key="3">
    <source>
        <dbReference type="EMBL" id="MSS84551.1"/>
    </source>
</evidence>
<name>A0A6N7W560_9ACTO</name>
<dbReference type="AlphaFoldDB" id="A0A6N7W560"/>
<accession>A0A6N7W560</accession>
<proteinExistence type="predicted"/>
<dbReference type="InterPro" id="IPR000326">
    <property type="entry name" value="PAP2/HPO"/>
</dbReference>